<proteinExistence type="predicted"/>
<dbReference type="VEuPathDB" id="FungiDB:AAP_02686"/>
<feature type="compositionally biased region" description="Basic residues" evidence="1">
    <location>
        <begin position="22"/>
        <end position="33"/>
    </location>
</feature>
<evidence type="ECO:0000313" key="3">
    <source>
        <dbReference type="Proteomes" id="UP000242877"/>
    </source>
</evidence>
<sequence>MSSIIANAPALRNLVQYQLNRLQRKRAAKKNSKGKSSQASQVTSKMASTQDLALRRKRDSFEGLEAGLVSPDNNGAQHFERVDEVGFVQNSTLPNEGGADVEMELIPRVRQIAPWSPSACNESWRPYSDQTLYADRTSPLRESADERMAAGEEYETLPNSTPGVRGHETGY</sequence>
<feature type="compositionally biased region" description="Basic and acidic residues" evidence="1">
    <location>
        <begin position="138"/>
        <end position="150"/>
    </location>
</feature>
<feature type="region of interest" description="Disordered" evidence="1">
    <location>
        <begin position="137"/>
        <end position="171"/>
    </location>
</feature>
<comment type="caution">
    <text evidence="2">The sequence shown here is derived from an EMBL/GenBank/DDBJ whole genome shotgun (WGS) entry which is preliminary data.</text>
</comment>
<accession>A0A167ZFT3</accession>
<dbReference type="AlphaFoldDB" id="A0A167ZFT3"/>
<evidence type="ECO:0000256" key="1">
    <source>
        <dbReference type="SAM" id="MobiDB-lite"/>
    </source>
</evidence>
<keyword evidence="3" id="KW-1185">Reference proteome</keyword>
<dbReference type="EMBL" id="AZGZ01000010">
    <property type="protein sequence ID" value="KZZ92605.1"/>
    <property type="molecule type" value="Genomic_DNA"/>
</dbReference>
<organism evidence="2 3">
    <name type="scientific">Ascosphaera apis ARSEF 7405</name>
    <dbReference type="NCBI Taxonomy" id="392613"/>
    <lineage>
        <taxon>Eukaryota</taxon>
        <taxon>Fungi</taxon>
        <taxon>Dikarya</taxon>
        <taxon>Ascomycota</taxon>
        <taxon>Pezizomycotina</taxon>
        <taxon>Eurotiomycetes</taxon>
        <taxon>Eurotiomycetidae</taxon>
        <taxon>Onygenales</taxon>
        <taxon>Ascosphaeraceae</taxon>
        <taxon>Ascosphaera</taxon>
    </lineage>
</organism>
<name>A0A167ZFT3_9EURO</name>
<feature type="compositionally biased region" description="Polar residues" evidence="1">
    <location>
        <begin position="34"/>
        <end position="51"/>
    </location>
</feature>
<dbReference type="Proteomes" id="UP000242877">
    <property type="component" value="Unassembled WGS sequence"/>
</dbReference>
<reference evidence="2 3" key="1">
    <citation type="journal article" date="2016" name="Genome Biol. Evol.">
        <title>Divergent and convergent evolution of fungal pathogenicity.</title>
        <authorList>
            <person name="Shang Y."/>
            <person name="Xiao G."/>
            <person name="Zheng P."/>
            <person name="Cen K."/>
            <person name="Zhan S."/>
            <person name="Wang C."/>
        </authorList>
    </citation>
    <scope>NUCLEOTIDE SEQUENCE [LARGE SCALE GENOMIC DNA]</scope>
    <source>
        <strain evidence="2 3">ARSEF 7405</strain>
    </source>
</reference>
<protein>
    <submittedName>
        <fullName evidence="2">Uncharacterized protein</fullName>
    </submittedName>
</protein>
<evidence type="ECO:0000313" key="2">
    <source>
        <dbReference type="EMBL" id="KZZ92605.1"/>
    </source>
</evidence>
<gene>
    <name evidence="2" type="ORF">AAP_02686</name>
</gene>
<dbReference type="OrthoDB" id="444631at2759"/>
<feature type="region of interest" description="Disordered" evidence="1">
    <location>
        <begin position="22"/>
        <end position="56"/>
    </location>
</feature>